<dbReference type="PANTHER" id="PTHR43304:SF1">
    <property type="entry name" value="PAC DOMAIN-CONTAINING PROTEIN"/>
    <property type="match status" value="1"/>
</dbReference>
<sequence>FFIASIVGAHLIGKLRQEREAARVVAAKLQQSAADLEDREKRWRAIFEHNPAMYFMVDEAGIVLNVNTLGATQLGYPRTELIGRSVLDVFLEEDRAFVRECVRTCLEDVGQTRTWDVRKVRKDGSVLWVRENAKAMLWGDEQPIVLIACEDITERRRTELALQRSEAHLAQAQELSHTGSFSWNPTTGEAFWSKETFRIFQLDPDTVPPG</sequence>
<dbReference type="SMART" id="SM00091">
    <property type="entry name" value="PAS"/>
    <property type="match status" value="1"/>
</dbReference>
<evidence type="ECO:0000259" key="8">
    <source>
        <dbReference type="PROSITE" id="PS50113"/>
    </source>
</evidence>
<keyword evidence="4" id="KW-0808">Transferase</keyword>
<accession>A0A4Y9KUH8</accession>
<dbReference type="InterPro" id="IPR035965">
    <property type="entry name" value="PAS-like_dom_sf"/>
</dbReference>
<dbReference type="InterPro" id="IPR001610">
    <property type="entry name" value="PAC"/>
</dbReference>
<evidence type="ECO:0000256" key="1">
    <source>
        <dbReference type="ARBA" id="ARBA00000085"/>
    </source>
</evidence>
<evidence type="ECO:0000256" key="5">
    <source>
        <dbReference type="ARBA" id="ARBA00022777"/>
    </source>
</evidence>
<proteinExistence type="predicted"/>
<feature type="non-terminal residue" evidence="9">
    <location>
        <position position="210"/>
    </location>
</feature>
<dbReference type="GO" id="GO:0004673">
    <property type="term" value="F:protein histidine kinase activity"/>
    <property type="evidence" value="ECO:0007669"/>
    <property type="project" value="UniProtKB-EC"/>
</dbReference>
<dbReference type="InterPro" id="IPR052162">
    <property type="entry name" value="Sensor_kinase/Photoreceptor"/>
</dbReference>
<keyword evidence="3" id="KW-0597">Phosphoprotein</keyword>
<name>A0A4Y9KUH8_9BRAD</name>
<feature type="domain" description="PAS" evidence="7">
    <location>
        <begin position="39"/>
        <end position="109"/>
    </location>
</feature>
<evidence type="ECO:0000313" key="10">
    <source>
        <dbReference type="Proteomes" id="UP000297966"/>
    </source>
</evidence>
<feature type="coiled-coil region" evidence="6">
    <location>
        <begin position="12"/>
        <end position="46"/>
    </location>
</feature>
<organism evidence="9 10">
    <name type="scientific">Bradyrhizobium niftali</name>
    <dbReference type="NCBI Taxonomy" id="2560055"/>
    <lineage>
        <taxon>Bacteria</taxon>
        <taxon>Pseudomonadati</taxon>
        <taxon>Pseudomonadota</taxon>
        <taxon>Alphaproteobacteria</taxon>
        <taxon>Hyphomicrobiales</taxon>
        <taxon>Nitrobacteraceae</taxon>
        <taxon>Bradyrhizobium</taxon>
    </lineage>
</organism>
<gene>
    <name evidence="9" type="ORF">E4K65_46810</name>
</gene>
<comment type="caution">
    <text evidence="9">The sequence shown here is derived from an EMBL/GenBank/DDBJ whole genome shotgun (WGS) entry which is preliminary data.</text>
</comment>
<dbReference type="InterPro" id="IPR000014">
    <property type="entry name" value="PAS"/>
</dbReference>
<evidence type="ECO:0000256" key="2">
    <source>
        <dbReference type="ARBA" id="ARBA00012438"/>
    </source>
</evidence>
<dbReference type="PROSITE" id="PS50113">
    <property type="entry name" value="PAC"/>
    <property type="match status" value="1"/>
</dbReference>
<dbReference type="EC" id="2.7.13.3" evidence="2"/>
<dbReference type="InterPro" id="IPR000700">
    <property type="entry name" value="PAS-assoc_C"/>
</dbReference>
<evidence type="ECO:0000259" key="7">
    <source>
        <dbReference type="PROSITE" id="PS50112"/>
    </source>
</evidence>
<dbReference type="PROSITE" id="PS50112">
    <property type="entry name" value="PAS"/>
    <property type="match status" value="1"/>
</dbReference>
<dbReference type="Proteomes" id="UP000297966">
    <property type="component" value="Unassembled WGS sequence"/>
</dbReference>
<dbReference type="Pfam" id="PF00989">
    <property type="entry name" value="PAS"/>
    <property type="match status" value="1"/>
</dbReference>
<keyword evidence="6" id="KW-0175">Coiled coil</keyword>
<dbReference type="RefSeq" id="WP_135179774.1">
    <property type="nucleotide sequence ID" value="NZ_SPQT01000141.1"/>
</dbReference>
<keyword evidence="10" id="KW-1185">Reference proteome</keyword>
<dbReference type="AlphaFoldDB" id="A0A4Y9KUH8"/>
<dbReference type="PANTHER" id="PTHR43304">
    <property type="entry name" value="PHYTOCHROME-LIKE PROTEIN CPH1"/>
    <property type="match status" value="1"/>
</dbReference>
<dbReference type="InterPro" id="IPR013767">
    <property type="entry name" value="PAS_fold"/>
</dbReference>
<reference evidence="9 10" key="1">
    <citation type="submission" date="2019-03" db="EMBL/GenBank/DDBJ databases">
        <title>Bradyrhizobium diversity isolated from nodules of Chamaecrista fasciculata.</title>
        <authorList>
            <person name="Klepa M.S."/>
            <person name="Urquiaga M.O."/>
            <person name="Hungria M."/>
            <person name="Delamuta J.R."/>
        </authorList>
    </citation>
    <scope>NUCLEOTIDE SEQUENCE [LARGE SCALE GENOMIC DNA]</scope>
    <source>
        <strain evidence="9 10">CNPSo 3448</strain>
    </source>
</reference>
<evidence type="ECO:0000256" key="6">
    <source>
        <dbReference type="SAM" id="Coils"/>
    </source>
</evidence>
<dbReference type="Gene3D" id="3.30.450.20">
    <property type="entry name" value="PAS domain"/>
    <property type="match status" value="2"/>
</dbReference>
<keyword evidence="5" id="KW-0418">Kinase</keyword>
<dbReference type="FunFam" id="3.30.450.20:FF:000179">
    <property type="entry name" value="PAS domain-containing sensor histidine kinase"/>
    <property type="match status" value="1"/>
</dbReference>
<dbReference type="OrthoDB" id="9789238at2"/>
<feature type="domain" description="PAC" evidence="8">
    <location>
        <begin position="113"/>
        <end position="164"/>
    </location>
</feature>
<comment type="catalytic activity">
    <reaction evidence="1">
        <text>ATP + protein L-histidine = ADP + protein N-phospho-L-histidine.</text>
        <dbReference type="EC" id="2.7.13.3"/>
    </reaction>
</comment>
<dbReference type="GO" id="GO:0006355">
    <property type="term" value="P:regulation of DNA-templated transcription"/>
    <property type="evidence" value="ECO:0007669"/>
    <property type="project" value="InterPro"/>
</dbReference>
<dbReference type="SUPFAM" id="SSF55785">
    <property type="entry name" value="PYP-like sensor domain (PAS domain)"/>
    <property type="match status" value="2"/>
</dbReference>
<dbReference type="SMART" id="SM00086">
    <property type="entry name" value="PAC"/>
    <property type="match status" value="1"/>
</dbReference>
<dbReference type="NCBIfam" id="TIGR00229">
    <property type="entry name" value="sensory_box"/>
    <property type="match status" value="1"/>
</dbReference>
<feature type="non-terminal residue" evidence="9">
    <location>
        <position position="1"/>
    </location>
</feature>
<dbReference type="CDD" id="cd00130">
    <property type="entry name" value="PAS"/>
    <property type="match status" value="1"/>
</dbReference>
<evidence type="ECO:0000256" key="4">
    <source>
        <dbReference type="ARBA" id="ARBA00022679"/>
    </source>
</evidence>
<protein>
    <recommendedName>
        <fullName evidence="2">histidine kinase</fullName>
        <ecNumber evidence="2">2.7.13.3</ecNumber>
    </recommendedName>
</protein>
<dbReference type="EMBL" id="SPQT01000141">
    <property type="protein sequence ID" value="TFV35038.1"/>
    <property type="molecule type" value="Genomic_DNA"/>
</dbReference>
<evidence type="ECO:0000313" key="9">
    <source>
        <dbReference type="EMBL" id="TFV35038.1"/>
    </source>
</evidence>
<evidence type="ECO:0000256" key="3">
    <source>
        <dbReference type="ARBA" id="ARBA00022553"/>
    </source>
</evidence>